<name>A0AAD2JU38_9AGAR</name>
<sequence length="184" mass="20042">RCPIDVALIPDQAVILTSADVDAQDMSIGFVNLPAQFGPDRPAMRTVPLSVVSRSRDHSIAVFESPVEAGVYRVRVKVSGFIGPSVPGIITYSLLLRGSKCTFEGEVRHETLPRDGSFVGLTYSGHLAVWRTNHLQSHKELIVFAPGASLPTVLKDCPAFSTVSPYSGTMCYWDFGGIYISYYS</sequence>
<dbReference type="Proteomes" id="UP001295794">
    <property type="component" value="Unassembled WGS sequence"/>
</dbReference>
<keyword evidence="2" id="KW-1185">Reference proteome</keyword>
<dbReference type="AlphaFoldDB" id="A0AAD2JU38"/>
<evidence type="ECO:0000313" key="2">
    <source>
        <dbReference type="Proteomes" id="UP001295794"/>
    </source>
</evidence>
<evidence type="ECO:0000313" key="1">
    <source>
        <dbReference type="EMBL" id="CAK5261954.1"/>
    </source>
</evidence>
<feature type="non-terminal residue" evidence="1">
    <location>
        <position position="1"/>
    </location>
</feature>
<proteinExistence type="predicted"/>
<organism evidence="1 2">
    <name type="scientific">Mycena citricolor</name>
    <dbReference type="NCBI Taxonomy" id="2018698"/>
    <lineage>
        <taxon>Eukaryota</taxon>
        <taxon>Fungi</taxon>
        <taxon>Dikarya</taxon>
        <taxon>Basidiomycota</taxon>
        <taxon>Agaricomycotina</taxon>
        <taxon>Agaricomycetes</taxon>
        <taxon>Agaricomycetidae</taxon>
        <taxon>Agaricales</taxon>
        <taxon>Marasmiineae</taxon>
        <taxon>Mycenaceae</taxon>
        <taxon>Mycena</taxon>
    </lineage>
</organism>
<dbReference type="EMBL" id="CAVNYO010000003">
    <property type="protein sequence ID" value="CAK5261954.1"/>
    <property type="molecule type" value="Genomic_DNA"/>
</dbReference>
<reference evidence="1" key="1">
    <citation type="submission" date="2023-11" db="EMBL/GenBank/DDBJ databases">
        <authorList>
            <person name="De Vega J J."/>
            <person name="De Vega J J."/>
        </authorList>
    </citation>
    <scope>NUCLEOTIDE SEQUENCE</scope>
</reference>
<comment type="caution">
    <text evidence="1">The sequence shown here is derived from an EMBL/GenBank/DDBJ whole genome shotgun (WGS) entry which is preliminary data.</text>
</comment>
<protein>
    <submittedName>
        <fullName evidence="1">Uncharacterized protein</fullName>
    </submittedName>
</protein>
<gene>
    <name evidence="1" type="ORF">MYCIT1_LOCUS290</name>
</gene>
<accession>A0AAD2JU38</accession>